<evidence type="ECO:0000313" key="4">
    <source>
        <dbReference type="Proteomes" id="UP000184600"/>
    </source>
</evidence>
<name>A0A1M7YUG8_9VIBR</name>
<organism evidence="3 4">
    <name type="scientific">Vibrio quintilis</name>
    <dbReference type="NCBI Taxonomy" id="1117707"/>
    <lineage>
        <taxon>Bacteria</taxon>
        <taxon>Pseudomonadati</taxon>
        <taxon>Pseudomonadota</taxon>
        <taxon>Gammaproteobacteria</taxon>
        <taxon>Vibrionales</taxon>
        <taxon>Vibrionaceae</taxon>
        <taxon>Vibrio</taxon>
    </lineage>
</organism>
<gene>
    <name evidence="3" type="ORF">VQ7734_02089</name>
</gene>
<evidence type="ECO:0000256" key="2">
    <source>
        <dbReference type="SAM" id="SignalP"/>
    </source>
</evidence>
<accession>A0A1M7YUG8</accession>
<keyword evidence="3" id="KW-0675">Receptor</keyword>
<dbReference type="InterPro" id="IPR042100">
    <property type="entry name" value="Bug_dom1"/>
</dbReference>
<dbReference type="PANTHER" id="PTHR42928">
    <property type="entry name" value="TRICARBOXYLATE-BINDING PROTEIN"/>
    <property type="match status" value="1"/>
</dbReference>
<dbReference type="SUPFAM" id="SSF53850">
    <property type="entry name" value="Periplasmic binding protein-like II"/>
    <property type="match status" value="1"/>
</dbReference>
<dbReference type="EMBL" id="FRFG01000023">
    <property type="protein sequence ID" value="SHO56320.1"/>
    <property type="molecule type" value="Genomic_DNA"/>
</dbReference>
<dbReference type="OrthoDB" id="5171643at2"/>
<feature type="signal peptide" evidence="2">
    <location>
        <begin position="1"/>
        <end position="22"/>
    </location>
</feature>
<feature type="chain" id="PRO_5012297268" evidence="2">
    <location>
        <begin position="23"/>
        <end position="318"/>
    </location>
</feature>
<comment type="similarity">
    <text evidence="1">Belongs to the UPF0065 (bug) family.</text>
</comment>
<dbReference type="AlphaFoldDB" id="A0A1M7YUG8"/>
<dbReference type="CDD" id="cd07012">
    <property type="entry name" value="PBP2_Bug_TTT"/>
    <property type="match status" value="1"/>
</dbReference>
<dbReference type="STRING" id="1117707.VQ7734_02089"/>
<keyword evidence="4" id="KW-1185">Reference proteome</keyword>
<sequence>MKHTLRLSILSAAIMTSASAMAAWPEKPIQIIVPWGAGGNTDTVARLVAEGLKSKLGVPVNVINRTGGAGVVGHDAMAKAKPDGYTLGVATVEIAMMHHQGMTKLDYHNYTPITRLAVNLGGIQVAANSQFNNIKQMTDYIKAHPGKLKASGSGLNSGWHLNLIGMLDSMGMPANAVTFVPSEGSSSALMELVSGGIDFTTSSPGEARSMVQAGMVKNLATMAEKPAGLYKDVPVFRQATGYPYSFSTWNSLVTPAGVPEEVSTKLIQAMKDVFAEGKLQQYATKQGFEVYPLYGKDMAAFMKAEDEKYGKLISKLKK</sequence>
<keyword evidence="2" id="KW-0732">Signal</keyword>
<dbReference type="Proteomes" id="UP000184600">
    <property type="component" value="Unassembled WGS sequence"/>
</dbReference>
<dbReference type="PIRSF" id="PIRSF017082">
    <property type="entry name" value="YflP"/>
    <property type="match status" value="1"/>
</dbReference>
<dbReference type="RefSeq" id="WP_073582176.1">
    <property type="nucleotide sequence ID" value="NZ_AP024897.1"/>
</dbReference>
<dbReference type="Gene3D" id="3.40.190.150">
    <property type="entry name" value="Bordetella uptake gene, domain 1"/>
    <property type="match status" value="1"/>
</dbReference>
<reference evidence="4" key="1">
    <citation type="submission" date="2016-12" db="EMBL/GenBank/DDBJ databases">
        <authorList>
            <person name="Rodrigo-Torres L."/>
            <person name="Arahal R.D."/>
            <person name="Lucena T."/>
        </authorList>
    </citation>
    <scope>NUCLEOTIDE SEQUENCE [LARGE SCALE GENOMIC DNA]</scope>
</reference>
<dbReference type="Gene3D" id="3.40.190.10">
    <property type="entry name" value="Periplasmic binding protein-like II"/>
    <property type="match status" value="1"/>
</dbReference>
<evidence type="ECO:0000256" key="1">
    <source>
        <dbReference type="ARBA" id="ARBA00006987"/>
    </source>
</evidence>
<dbReference type="PANTHER" id="PTHR42928:SF5">
    <property type="entry name" value="BLR1237 PROTEIN"/>
    <property type="match status" value="1"/>
</dbReference>
<dbReference type="InterPro" id="IPR005064">
    <property type="entry name" value="BUG"/>
</dbReference>
<evidence type="ECO:0000313" key="3">
    <source>
        <dbReference type="EMBL" id="SHO56320.1"/>
    </source>
</evidence>
<proteinExistence type="inferred from homology"/>
<dbReference type="Pfam" id="PF03401">
    <property type="entry name" value="TctC"/>
    <property type="match status" value="1"/>
</dbReference>
<protein>
    <submittedName>
        <fullName evidence="3">Tripartite tricarboxylate transporter family receptor</fullName>
    </submittedName>
</protein>